<keyword evidence="3" id="KW-1185">Reference proteome</keyword>
<keyword evidence="1" id="KW-1133">Transmembrane helix</keyword>
<evidence type="ECO:0000313" key="3">
    <source>
        <dbReference type="Proteomes" id="UP001201163"/>
    </source>
</evidence>
<dbReference type="EMBL" id="JAKELL010000097">
    <property type="protein sequence ID" value="KAH8982679.1"/>
    <property type="molecule type" value="Genomic_DNA"/>
</dbReference>
<keyword evidence="1" id="KW-0472">Membrane</keyword>
<name>A0AAD4L973_9AGAM</name>
<organism evidence="2 3">
    <name type="scientific">Lactarius akahatsu</name>
    <dbReference type="NCBI Taxonomy" id="416441"/>
    <lineage>
        <taxon>Eukaryota</taxon>
        <taxon>Fungi</taxon>
        <taxon>Dikarya</taxon>
        <taxon>Basidiomycota</taxon>
        <taxon>Agaricomycotina</taxon>
        <taxon>Agaricomycetes</taxon>
        <taxon>Russulales</taxon>
        <taxon>Russulaceae</taxon>
        <taxon>Lactarius</taxon>
    </lineage>
</organism>
<comment type="caution">
    <text evidence="2">The sequence shown here is derived from an EMBL/GenBank/DDBJ whole genome shotgun (WGS) entry which is preliminary data.</text>
</comment>
<proteinExistence type="predicted"/>
<dbReference type="AlphaFoldDB" id="A0AAD4L973"/>
<protein>
    <submittedName>
        <fullName evidence="2">Uncharacterized protein</fullName>
    </submittedName>
</protein>
<feature type="transmembrane region" description="Helical" evidence="1">
    <location>
        <begin position="78"/>
        <end position="98"/>
    </location>
</feature>
<evidence type="ECO:0000313" key="2">
    <source>
        <dbReference type="EMBL" id="KAH8982679.1"/>
    </source>
</evidence>
<evidence type="ECO:0000256" key="1">
    <source>
        <dbReference type="SAM" id="Phobius"/>
    </source>
</evidence>
<accession>A0AAD4L973</accession>
<dbReference type="Proteomes" id="UP001201163">
    <property type="component" value="Unassembled WGS sequence"/>
</dbReference>
<keyword evidence="1" id="KW-0812">Transmembrane</keyword>
<sequence>MQTRGRDYHAKNKNIWNAGDLCNSGRVRRGAEARRKQEIGQMNDCVRYPAVASKSKGGGSVWFPLLPRSCQSARLCQLLVSLALELVIGIVVYVFLWVSVGYKLSRHGDDQLESYARQHLPGFPATATATPPCPAPHEPIVLKLSF</sequence>
<reference evidence="2" key="1">
    <citation type="submission" date="2022-01" db="EMBL/GenBank/DDBJ databases">
        <title>Comparative genomics reveals a dynamic genome evolution in the ectomycorrhizal milk-cap (Lactarius) mushrooms.</title>
        <authorList>
            <consortium name="DOE Joint Genome Institute"/>
            <person name="Lebreton A."/>
            <person name="Tang N."/>
            <person name="Kuo A."/>
            <person name="LaButti K."/>
            <person name="Drula E."/>
            <person name="Barry K."/>
            <person name="Clum A."/>
            <person name="Lipzen A."/>
            <person name="Mousain D."/>
            <person name="Ng V."/>
            <person name="Wang R."/>
            <person name="Wang X."/>
            <person name="Dai Y."/>
            <person name="Henrissat B."/>
            <person name="Grigoriev I.V."/>
            <person name="Guerin-Laguette A."/>
            <person name="Yu F."/>
            <person name="Martin F.M."/>
        </authorList>
    </citation>
    <scope>NUCLEOTIDE SEQUENCE</scope>
    <source>
        <strain evidence="2">QP</strain>
    </source>
</reference>
<gene>
    <name evidence="2" type="ORF">EDB92DRAFT_2106542</name>
</gene>